<feature type="transmembrane region" description="Helical" evidence="7">
    <location>
        <begin position="70"/>
        <end position="88"/>
    </location>
</feature>
<keyword evidence="3" id="KW-1003">Cell membrane</keyword>
<evidence type="ECO:0000313" key="9">
    <source>
        <dbReference type="EMBL" id="MBB3808572.1"/>
    </source>
</evidence>
<dbReference type="AlphaFoldDB" id="A0A7W5Z211"/>
<proteinExistence type="inferred from homology"/>
<feature type="transmembrane region" description="Helical" evidence="7">
    <location>
        <begin position="257"/>
        <end position="287"/>
    </location>
</feature>
<comment type="caution">
    <text evidence="9">The sequence shown here is derived from an EMBL/GenBank/DDBJ whole genome shotgun (WGS) entry which is preliminary data.</text>
</comment>
<sequence length="348" mass="37031">MSDQTVFSGAHAAVGGGAPATPEQGISTRGRDIALRPPRSLLVAAGAWVLAGAVTLLWPNIQQFARTSDLAVAQWIIASLFVVAYGVYPRLGKVGRWFGVNAPRLAGLAAVLSVWQIASAKIGLWPQPYIPPPQGVLDAYITDYKRLLDSIGSSLLLLVTGVVIGGLAGFVTGLATGWTSRVGYWTNPVLRLIGPIPATALIPIALFLFPTSFSASVFLVALATWFPVAVLTWSGVSSIDSSYYDVARTLGARERFLLLKIAIPGSLPHVFVGLFMALGSAISVLVVAEMVGVKSGLGYYLDWSQGWAAYGHMFGGLLVMAVLFSSLTTLLFRTRDRLLVGQKGDVQW</sequence>
<reference evidence="9 10" key="1">
    <citation type="submission" date="2020-08" db="EMBL/GenBank/DDBJ databases">
        <title>Genomic Encyclopedia of Type Strains, Phase IV (KMG-IV): sequencing the most valuable type-strain genomes for metagenomic binning, comparative biology and taxonomic classification.</title>
        <authorList>
            <person name="Goeker M."/>
        </authorList>
    </citation>
    <scope>NUCLEOTIDE SEQUENCE [LARGE SCALE GENOMIC DNA]</scope>
    <source>
        <strain evidence="9 10">DSM 28760</strain>
    </source>
</reference>
<protein>
    <submittedName>
        <fullName evidence="9">NitT/TauT family transport system permease protein</fullName>
    </submittedName>
</protein>
<dbReference type="Proteomes" id="UP000537592">
    <property type="component" value="Unassembled WGS sequence"/>
</dbReference>
<dbReference type="PROSITE" id="PS50928">
    <property type="entry name" value="ABC_TM1"/>
    <property type="match status" value="1"/>
</dbReference>
<comment type="subcellular location">
    <subcellularLocation>
        <location evidence="1 7">Cell membrane</location>
        <topology evidence="1 7">Multi-pass membrane protein</topology>
    </subcellularLocation>
</comment>
<keyword evidence="10" id="KW-1185">Reference proteome</keyword>
<keyword evidence="6 7" id="KW-0472">Membrane</keyword>
<evidence type="ECO:0000256" key="4">
    <source>
        <dbReference type="ARBA" id="ARBA00022692"/>
    </source>
</evidence>
<dbReference type="GO" id="GO:0055085">
    <property type="term" value="P:transmembrane transport"/>
    <property type="evidence" value="ECO:0007669"/>
    <property type="project" value="InterPro"/>
</dbReference>
<keyword evidence="5 7" id="KW-1133">Transmembrane helix</keyword>
<comment type="similarity">
    <text evidence="7">Belongs to the binding-protein-dependent transport system permease family.</text>
</comment>
<dbReference type="PANTHER" id="PTHR30151">
    <property type="entry name" value="ALKANE SULFONATE ABC TRANSPORTER-RELATED, MEMBRANE SUBUNIT"/>
    <property type="match status" value="1"/>
</dbReference>
<feature type="domain" description="ABC transmembrane type-1" evidence="8">
    <location>
        <begin position="151"/>
        <end position="331"/>
    </location>
</feature>
<feature type="transmembrane region" description="Helical" evidence="7">
    <location>
        <begin position="307"/>
        <end position="332"/>
    </location>
</feature>
<organism evidence="9 10">
    <name type="scientific">Pseudochelatococcus contaminans</name>
    <dbReference type="NCBI Taxonomy" id="1538103"/>
    <lineage>
        <taxon>Bacteria</taxon>
        <taxon>Pseudomonadati</taxon>
        <taxon>Pseudomonadota</taxon>
        <taxon>Alphaproteobacteria</taxon>
        <taxon>Hyphomicrobiales</taxon>
        <taxon>Chelatococcaceae</taxon>
        <taxon>Pseudochelatococcus</taxon>
    </lineage>
</organism>
<dbReference type="EMBL" id="JACICC010000001">
    <property type="protein sequence ID" value="MBB3808572.1"/>
    <property type="molecule type" value="Genomic_DNA"/>
</dbReference>
<evidence type="ECO:0000256" key="1">
    <source>
        <dbReference type="ARBA" id="ARBA00004651"/>
    </source>
</evidence>
<dbReference type="PANTHER" id="PTHR30151:SF0">
    <property type="entry name" value="ABC TRANSPORTER PERMEASE PROTEIN MJ0413-RELATED"/>
    <property type="match status" value="1"/>
</dbReference>
<feature type="transmembrane region" description="Helical" evidence="7">
    <location>
        <begin position="189"/>
        <end position="209"/>
    </location>
</feature>
<evidence type="ECO:0000256" key="2">
    <source>
        <dbReference type="ARBA" id="ARBA00022448"/>
    </source>
</evidence>
<evidence type="ECO:0000256" key="5">
    <source>
        <dbReference type="ARBA" id="ARBA00022989"/>
    </source>
</evidence>
<dbReference type="InterPro" id="IPR035906">
    <property type="entry name" value="MetI-like_sf"/>
</dbReference>
<gene>
    <name evidence="9" type="ORF">FHS81_000626</name>
</gene>
<evidence type="ECO:0000259" key="8">
    <source>
        <dbReference type="PROSITE" id="PS50928"/>
    </source>
</evidence>
<keyword evidence="4 7" id="KW-0812">Transmembrane</keyword>
<evidence type="ECO:0000313" key="10">
    <source>
        <dbReference type="Proteomes" id="UP000537592"/>
    </source>
</evidence>
<dbReference type="CDD" id="cd06261">
    <property type="entry name" value="TM_PBP2"/>
    <property type="match status" value="1"/>
</dbReference>
<dbReference type="GO" id="GO:0005886">
    <property type="term" value="C:plasma membrane"/>
    <property type="evidence" value="ECO:0007669"/>
    <property type="project" value="UniProtKB-SubCell"/>
</dbReference>
<feature type="transmembrane region" description="Helical" evidence="7">
    <location>
        <begin position="215"/>
        <end position="236"/>
    </location>
</feature>
<dbReference type="SUPFAM" id="SSF161098">
    <property type="entry name" value="MetI-like"/>
    <property type="match status" value="1"/>
</dbReference>
<accession>A0A7W5Z211</accession>
<feature type="transmembrane region" description="Helical" evidence="7">
    <location>
        <begin position="100"/>
        <end position="118"/>
    </location>
</feature>
<dbReference type="InterPro" id="IPR000515">
    <property type="entry name" value="MetI-like"/>
</dbReference>
<feature type="transmembrane region" description="Helical" evidence="7">
    <location>
        <begin position="155"/>
        <end position="177"/>
    </location>
</feature>
<evidence type="ECO:0000256" key="3">
    <source>
        <dbReference type="ARBA" id="ARBA00022475"/>
    </source>
</evidence>
<keyword evidence="2 7" id="KW-0813">Transport</keyword>
<feature type="transmembrane region" description="Helical" evidence="7">
    <location>
        <begin position="41"/>
        <end position="58"/>
    </location>
</feature>
<name>A0A7W5Z211_9HYPH</name>
<evidence type="ECO:0000256" key="7">
    <source>
        <dbReference type="RuleBase" id="RU363032"/>
    </source>
</evidence>
<evidence type="ECO:0000256" key="6">
    <source>
        <dbReference type="ARBA" id="ARBA00023136"/>
    </source>
</evidence>
<dbReference type="Gene3D" id="1.10.3720.10">
    <property type="entry name" value="MetI-like"/>
    <property type="match status" value="1"/>
</dbReference>
<dbReference type="RefSeq" id="WP_343052402.1">
    <property type="nucleotide sequence ID" value="NZ_JACICC010000001.1"/>
</dbReference>
<dbReference type="Pfam" id="PF00528">
    <property type="entry name" value="BPD_transp_1"/>
    <property type="match status" value="1"/>
</dbReference>